<comment type="caution">
    <text evidence="2">The sequence shown here is derived from an EMBL/GenBank/DDBJ whole genome shotgun (WGS) entry which is preliminary data.</text>
</comment>
<organism evidence="2 3">
    <name type="scientific">Flavobacterium soyangense</name>
    <dbReference type="NCBI Taxonomy" id="2023265"/>
    <lineage>
        <taxon>Bacteria</taxon>
        <taxon>Pseudomonadati</taxon>
        <taxon>Bacteroidota</taxon>
        <taxon>Flavobacteriia</taxon>
        <taxon>Flavobacteriales</taxon>
        <taxon>Flavobacteriaceae</taxon>
        <taxon>Flavobacterium</taxon>
    </lineage>
</organism>
<dbReference type="Proteomes" id="UP000646211">
    <property type="component" value="Unassembled WGS sequence"/>
</dbReference>
<reference evidence="2" key="1">
    <citation type="submission" date="2020-11" db="EMBL/GenBank/DDBJ databases">
        <title>Genome of Flavobacterium soyangense.</title>
        <authorList>
            <person name="Liu Q."/>
            <person name="Xin Y.-H."/>
        </authorList>
    </citation>
    <scope>NUCLEOTIDE SEQUENCE</scope>
    <source>
        <strain evidence="2">CGMCC 1.13493</strain>
    </source>
</reference>
<name>A0A930Y0F4_9FLAO</name>
<dbReference type="AlphaFoldDB" id="A0A930Y0F4"/>
<proteinExistence type="predicted"/>
<gene>
    <name evidence="2" type="ORF">IR213_15045</name>
</gene>
<evidence type="ECO:0008006" key="4">
    <source>
        <dbReference type="Google" id="ProtNLM"/>
    </source>
</evidence>
<keyword evidence="1" id="KW-0732">Signal</keyword>
<feature type="signal peptide" evidence="1">
    <location>
        <begin position="1"/>
        <end position="23"/>
    </location>
</feature>
<sequence>MNNHFLHSAYAFLILFIPINTFAQNNTILKKRYTAHNKGKFTVSWGGNRDKFSKSDITFKGNDYNFTVENATAHDKPKGWHIDYINPNKLTIPQTNFKMGYFITDHYSISIGFDHMKYVFTQNQTANVSGYINLPAGQSGSYYNGVYNNTPVDFSQNGAQEGGFEKGTTQTGIPAFLIYEHTDGLNYVNTEFSRHDDISKWFSLPNTDKIQINLTEGLGAGLLYPKTNATVLGKERHDDFHVSGYGTSLKAGINFTFYKNFYLQGELKGGYINMPDIRTTISADDTASQHFFFFEKIITFGGIFKI</sequence>
<accession>A0A930Y0F4</accession>
<evidence type="ECO:0000256" key="1">
    <source>
        <dbReference type="SAM" id="SignalP"/>
    </source>
</evidence>
<dbReference type="RefSeq" id="WP_194313125.1">
    <property type="nucleotide sequence ID" value="NZ_JADHEC010000049.1"/>
</dbReference>
<evidence type="ECO:0000313" key="2">
    <source>
        <dbReference type="EMBL" id="MBF2709893.1"/>
    </source>
</evidence>
<feature type="chain" id="PRO_5037825903" description="Outer membrane protein beta-barrel domain-containing protein" evidence="1">
    <location>
        <begin position="24"/>
        <end position="306"/>
    </location>
</feature>
<keyword evidence="3" id="KW-1185">Reference proteome</keyword>
<protein>
    <recommendedName>
        <fullName evidence="4">Outer membrane protein beta-barrel domain-containing protein</fullName>
    </recommendedName>
</protein>
<dbReference type="EMBL" id="JADHEC010000049">
    <property type="protein sequence ID" value="MBF2709893.1"/>
    <property type="molecule type" value="Genomic_DNA"/>
</dbReference>
<evidence type="ECO:0000313" key="3">
    <source>
        <dbReference type="Proteomes" id="UP000646211"/>
    </source>
</evidence>